<gene>
    <name evidence="2" type="ORF">H6G83_25685</name>
</gene>
<comment type="caution">
    <text evidence="2">The sequence shown here is derived from an EMBL/GenBank/DDBJ whole genome shotgun (WGS) entry which is preliminary data.</text>
</comment>
<organism evidence="2 3">
    <name type="scientific">Anabaena azotica FACHB-119</name>
    <dbReference type="NCBI Taxonomy" id="947527"/>
    <lineage>
        <taxon>Bacteria</taxon>
        <taxon>Bacillati</taxon>
        <taxon>Cyanobacteriota</taxon>
        <taxon>Cyanophyceae</taxon>
        <taxon>Nostocales</taxon>
        <taxon>Nostocaceae</taxon>
        <taxon>Anabaena</taxon>
        <taxon>Anabaena azotica</taxon>
    </lineage>
</organism>
<sequence>MESQSQKGGERYSIIVNQNLKSPLEKLAQEFGYLWGEKGNVKGFVEAIAQNQVPLMKSPANKSLPRRCCIYLGVDEFGEILYIGKSQNLSALHRQKTAQQLIEAGVVGVCWLAVERDRLDELHLNLVGLLDPQLNKNIIDIEVKYDSHNEVEHLMQAFWSLWDLGLIEQSRTIADILLQRYEISPALEQHLKSIPQNCYPSFSELIGTKQPFTLSYESASGNGYSFDITYAEIRQIERHHYLCCWAQQNTGKAEIPALAHNMTLRLDRVKDAVLLPISGMQWREQGLDSVVLEMKLLGRWTSAYEPKPEDISIDKCEDGIIVKRKLQFWHWAKRDILRYGSGCVVLSPEDVKGLMANETARMSASYGG</sequence>
<evidence type="ECO:0000313" key="2">
    <source>
        <dbReference type="EMBL" id="MBD2503959.1"/>
    </source>
</evidence>
<dbReference type="InterPro" id="IPR057727">
    <property type="entry name" value="WCX_dom"/>
</dbReference>
<dbReference type="RefSeq" id="WP_190477258.1">
    <property type="nucleotide sequence ID" value="NZ_JACJSG010000042.1"/>
</dbReference>
<name>A0ABR8DBF2_9NOST</name>
<evidence type="ECO:0000259" key="1">
    <source>
        <dbReference type="Pfam" id="PF25583"/>
    </source>
</evidence>
<dbReference type="Pfam" id="PF25583">
    <property type="entry name" value="WCX"/>
    <property type="match status" value="1"/>
</dbReference>
<dbReference type="EMBL" id="JACJSG010000042">
    <property type="protein sequence ID" value="MBD2503959.1"/>
    <property type="molecule type" value="Genomic_DNA"/>
</dbReference>
<feature type="domain" description="WCX" evidence="1">
    <location>
        <begin position="314"/>
        <end position="362"/>
    </location>
</feature>
<reference evidence="2 3" key="1">
    <citation type="journal article" date="2020" name="ISME J.">
        <title>Comparative genomics reveals insights into cyanobacterial evolution and habitat adaptation.</title>
        <authorList>
            <person name="Chen M.Y."/>
            <person name="Teng W.K."/>
            <person name="Zhao L."/>
            <person name="Hu C.X."/>
            <person name="Zhou Y.K."/>
            <person name="Han B.P."/>
            <person name="Song L.R."/>
            <person name="Shu W.S."/>
        </authorList>
    </citation>
    <scope>NUCLEOTIDE SEQUENCE [LARGE SCALE GENOMIC DNA]</scope>
    <source>
        <strain evidence="2 3">FACHB-119</strain>
    </source>
</reference>
<protein>
    <submittedName>
        <fullName evidence="2">WYL domain-containing protein</fullName>
    </submittedName>
</protein>
<keyword evidence="3" id="KW-1185">Reference proteome</keyword>
<proteinExistence type="predicted"/>
<evidence type="ECO:0000313" key="3">
    <source>
        <dbReference type="Proteomes" id="UP000661112"/>
    </source>
</evidence>
<dbReference type="Proteomes" id="UP000661112">
    <property type="component" value="Unassembled WGS sequence"/>
</dbReference>
<accession>A0ABR8DBF2</accession>